<keyword evidence="9" id="KW-1185">Reference proteome</keyword>
<dbReference type="eggNOG" id="arCOG02917">
    <property type="taxonomic scope" value="Archaea"/>
</dbReference>
<reference evidence="8 9" key="1">
    <citation type="journal article" date="2014" name="PLoS Genet.">
        <title>Phylogenetically driven sequencing of extremely halophilic archaea reveals strategies for static and dynamic osmo-response.</title>
        <authorList>
            <person name="Becker E.A."/>
            <person name="Seitzer P.M."/>
            <person name="Tritt A."/>
            <person name="Larsen D."/>
            <person name="Krusor M."/>
            <person name="Yao A.I."/>
            <person name="Wu D."/>
            <person name="Madern D."/>
            <person name="Eisen J.A."/>
            <person name="Darling A.E."/>
            <person name="Facciotti M.T."/>
        </authorList>
    </citation>
    <scope>NUCLEOTIDE SEQUENCE [LARGE SCALE GENOMIC DNA]</scope>
    <source>
        <strain evidence="8 9">JCM 10879</strain>
    </source>
</reference>
<keyword evidence="2" id="KW-0813">Transport</keyword>
<dbReference type="PANTHER" id="PTHR34192:SF10">
    <property type="entry name" value="PLASTOCYANIN MAJOR ISOFORM, CHLOROPLASTIC-RELATED"/>
    <property type="match status" value="1"/>
</dbReference>
<keyword evidence="4" id="KW-0249">Electron transport</keyword>
<dbReference type="PANTHER" id="PTHR34192">
    <property type="entry name" value="PLASTOCYANIN MAJOR ISOFORM, CHLOROPLASTIC-RELATED"/>
    <property type="match status" value="1"/>
</dbReference>
<evidence type="ECO:0000256" key="1">
    <source>
        <dbReference type="ARBA" id="ARBA00004370"/>
    </source>
</evidence>
<dbReference type="RefSeq" id="WP_006673155.1">
    <property type="nucleotide sequence ID" value="NZ_AOMA01000111.1"/>
</dbReference>
<evidence type="ECO:0000256" key="4">
    <source>
        <dbReference type="ARBA" id="ARBA00022982"/>
    </source>
</evidence>
<dbReference type="STRING" id="1227454.C446_11242"/>
<protein>
    <submittedName>
        <fullName evidence="8">Blue (Type 1) copper domain-containing protein</fullName>
    </submittedName>
</protein>
<gene>
    <name evidence="8" type="ORF">C446_11242</name>
</gene>
<sequence length="146" mass="15841">MNRRVYLAAVGTAAAGSLAGCTSVLGSLEPDPDASDDYDIGMTRNEFVPDEYEASVGETVVWKNTSGADHTVTAREDSLPEEAAYFATGDYDDEETALDAWHEYRGGRLGTRETYEHTFEVPGTYTYICEPHVKGGMVGTVVVTED</sequence>
<comment type="caution">
    <text evidence="8">The sequence shown here is derived from an EMBL/GenBank/DDBJ whole genome shotgun (WGS) entry which is preliminary data.</text>
</comment>
<dbReference type="AlphaFoldDB" id="M0LTS7"/>
<keyword evidence="3" id="KW-0479">Metal-binding</keyword>
<name>M0LTS7_9EURY</name>
<dbReference type="InterPro" id="IPR008972">
    <property type="entry name" value="Cupredoxin"/>
</dbReference>
<dbReference type="Gene3D" id="2.60.40.420">
    <property type="entry name" value="Cupredoxins - blue copper proteins"/>
    <property type="match status" value="1"/>
</dbReference>
<evidence type="ECO:0000256" key="2">
    <source>
        <dbReference type="ARBA" id="ARBA00022448"/>
    </source>
</evidence>
<proteinExistence type="predicted"/>
<evidence type="ECO:0000256" key="3">
    <source>
        <dbReference type="ARBA" id="ARBA00022723"/>
    </source>
</evidence>
<evidence type="ECO:0000313" key="9">
    <source>
        <dbReference type="Proteomes" id="UP000011607"/>
    </source>
</evidence>
<dbReference type="GO" id="GO:0009055">
    <property type="term" value="F:electron transfer activity"/>
    <property type="evidence" value="ECO:0007669"/>
    <property type="project" value="InterPro"/>
</dbReference>
<dbReference type="EMBL" id="AOMA01000111">
    <property type="protein sequence ID" value="EMA36856.1"/>
    <property type="molecule type" value="Genomic_DNA"/>
</dbReference>
<comment type="subcellular location">
    <subcellularLocation>
        <location evidence="1">Membrane</location>
    </subcellularLocation>
</comment>
<dbReference type="OrthoDB" id="4392at2157"/>
<feature type="domain" description="Blue (type 1) copper" evidence="7">
    <location>
        <begin position="46"/>
        <end position="143"/>
    </location>
</feature>
<dbReference type="PATRIC" id="fig|1227454.3.peg.2280"/>
<evidence type="ECO:0000259" key="7">
    <source>
        <dbReference type="Pfam" id="PF00127"/>
    </source>
</evidence>
<evidence type="ECO:0000256" key="5">
    <source>
        <dbReference type="ARBA" id="ARBA00023008"/>
    </source>
</evidence>
<dbReference type="GO" id="GO:0005507">
    <property type="term" value="F:copper ion binding"/>
    <property type="evidence" value="ECO:0007669"/>
    <property type="project" value="InterPro"/>
</dbReference>
<evidence type="ECO:0000256" key="6">
    <source>
        <dbReference type="ARBA" id="ARBA00023136"/>
    </source>
</evidence>
<dbReference type="Pfam" id="PF00127">
    <property type="entry name" value="Copper-bind"/>
    <property type="match status" value="1"/>
</dbReference>
<keyword evidence="6" id="KW-0472">Membrane</keyword>
<dbReference type="Proteomes" id="UP000011607">
    <property type="component" value="Unassembled WGS sequence"/>
</dbReference>
<dbReference type="GO" id="GO:0016020">
    <property type="term" value="C:membrane"/>
    <property type="evidence" value="ECO:0007669"/>
    <property type="project" value="UniProtKB-SubCell"/>
</dbReference>
<dbReference type="InterPro" id="IPR000923">
    <property type="entry name" value="BlueCu_1"/>
</dbReference>
<dbReference type="PROSITE" id="PS51257">
    <property type="entry name" value="PROKAR_LIPOPROTEIN"/>
    <property type="match status" value="1"/>
</dbReference>
<evidence type="ECO:0000313" key="8">
    <source>
        <dbReference type="EMBL" id="EMA36856.1"/>
    </source>
</evidence>
<dbReference type="InterPro" id="IPR028871">
    <property type="entry name" value="BlueCu_1_BS"/>
</dbReference>
<keyword evidence="5" id="KW-0186">Copper</keyword>
<dbReference type="PROSITE" id="PS00196">
    <property type="entry name" value="COPPER_BLUE"/>
    <property type="match status" value="1"/>
</dbReference>
<accession>M0LTS7</accession>
<organism evidence="8 9">
    <name type="scientific">Halobiforma nitratireducens JCM 10879</name>
    <dbReference type="NCBI Taxonomy" id="1227454"/>
    <lineage>
        <taxon>Archaea</taxon>
        <taxon>Methanobacteriati</taxon>
        <taxon>Methanobacteriota</taxon>
        <taxon>Stenosarchaea group</taxon>
        <taxon>Halobacteria</taxon>
        <taxon>Halobacteriales</taxon>
        <taxon>Natrialbaceae</taxon>
        <taxon>Halobiforma</taxon>
    </lineage>
</organism>
<dbReference type="SUPFAM" id="SSF49503">
    <property type="entry name" value="Cupredoxins"/>
    <property type="match status" value="1"/>
</dbReference>